<keyword evidence="1" id="KW-1133">Transmembrane helix</keyword>
<evidence type="ECO:0008006" key="4">
    <source>
        <dbReference type="Google" id="ProtNLM"/>
    </source>
</evidence>
<organism evidence="2 3">
    <name type="scientific">Citricoccus muralis</name>
    <dbReference type="NCBI Taxonomy" id="169134"/>
    <lineage>
        <taxon>Bacteria</taxon>
        <taxon>Bacillati</taxon>
        <taxon>Actinomycetota</taxon>
        <taxon>Actinomycetes</taxon>
        <taxon>Micrococcales</taxon>
        <taxon>Micrococcaceae</taxon>
        <taxon>Citricoccus</taxon>
    </lineage>
</organism>
<proteinExistence type="predicted"/>
<keyword evidence="3" id="KW-1185">Reference proteome</keyword>
<name>A0A3D9LAQ9_9MICC</name>
<accession>A0A3D9LAQ9</accession>
<comment type="caution">
    <text evidence="2">The sequence shown here is derived from an EMBL/GenBank/DDBJ whole genome shotgun (WGS) entry which is preliminary data.</text>
</comment>
<reference evidence="2 3" key="1">
    <citation type="submission" date="2018-07" db="EMBL/GenBank/DDBJ databases">
        <title>Sequencing the genomes of 1000 actinobacteria strains.</title>
        <authorList>
            <person name="Klenk H.-P."/>
        </authorList>
    </citation>
    <scope>NUCLEOTIDE SEQUENCE [LARGE SCALE GENOMIC DNA]</scope>
    <source>
        <strain evidence="2 3">DSM 14442</strain>
    </source>
</reference>
<feature type="transmembrane region" description="Helical" evidence="1">
    <location>
        <begin position="71"/>
        <end position="95"/>
    </location>
</feature>
<dbReference type="RefSeq" id="WP_211308959.1">
    <property type="nucleotide sequence ID" value="NZ_QREH01000001.1"/>
</dbReference>
<evidence type="ECO:0000313" key="3">
    <source>
        <dbReference type="Proteomes" id="UP000256727"/>
    </source>
</evidence>
<gene>
    <name evidence="2" type="ORF">C8E99_0080</name>
</gene>
<keyword evidence="1" id="KW-0812">Transmembrane</keyword>
<sequence length="102" mass="10268">MNALTSLSVIASGYDPGVTPNFNAPWMPTLQNIGGMVLATALVLFVIAVVAGLVVWLFGKLSGGGRAQDTGLSILLWGVVAAVAVGSIGGIISWATGVPLFA</sequence>
<evidence type="ECO:0000313" key="2">
    <source>
        <dbReference type="EMBL" id="REE02313.1"/>
    </source>
</evidence>
<evidence type="ECO:0000256" key="1">
    <source>
        <dbReference type="SAM" id="Phobius"/>
    </source>
</evidence>
<keyword evidence="1" id="KW-0472">Membrane</keyword>
<feature type="transmembrane region" description="Helical" evidence="1">
    <location>
        <begin position="33"/>
        <end position="59"/>
    </location>
</feature>
<protein>
    <recommendedName>
        <fullName evidence="4">TrbC/VIRB2 family protein</fullName>
    </recommendedName>
</protein>
<dbReference type="EMBL" id="QREH01000001">
    <property type="protein sequence ID" value="REE02313.1"/>
    <property type="molecule type" value="Genomic_DNA"/>
</dbReference>
<dbReference type="Proteomes" id="UP000256727">
    <property type="component" value="Unassembled WGS sequence"/>
</dbReference>
<dbReference type="AlphaFoldDB" id="A0A3D9LAQ9"/>